<sequence length="123" mass="12978">MPLGKGTICQVNACPPSTLWPSNLASTATPSAARWPILGQRGLVRSTQGRGTFVEAFAVDLALGKRTRHRQGLAQAGVRGGLQIIQSETVQANADQAQALDVPLGALCFICTYLAKVQASRCM</sequence>
<protein>
    <submittedName>
        <fullName evidence="2">Uncharacterized protein</fullName>
    </submittedName>
</protein>
<dbReference type="EMBL" id="WJBH02000309">
    <property type="protein sequence ID" value="KAI9549313.1"/>
    <property type="molecule type" value="Genomic_DNA"/>
</dbReference>
<evidence type="ECO:0000313" key="1">
    <source>
        <dbReference type="EMBL" id="KAI9549199.1"/>
    </source>
</evidence>
<dbReference type="AlphaFoldDB" id="A0AAD5PL69"/>
<dbReference type="InterPro" id="IPR028978">
    <property type="entry name" value="Chorismate_lyase_/UTRA_dom_sf"/>
</dbReference>
<dbReference type="SUPFAM" id="SSF64288">
    <property type="entry name" value="Chorismate lyase-like"/>
    <property type="match status" value="1"/>
</dbReference>
<dbReference type="Gene3D" id="3.40.1410.10">
    <property type="entry name" value="Chorismate lyase-like"/>
    <property type="match status" value="1"/>
</dbReference>
<dbReference type="EMBL" id="WJBH02000346">
    <property type="protein sequence ID" value="KAI9549199.1"/>
    <property type="molecule type" value="Genomic_DNA"/>
</dbReference>
<accession>A0AAD5PL69</accession>
<name>A0AAD5PL69_9CRUS</name>
<reference evidence="2" key="1">
    <citation type="submission" date="2022-05" db="EMBL/GenBank/DDBJ databases">
        <title>A multi-omics perspective on studying reproductive biology in Daphnia sinensis.</title>
        <authorList>
            <person name="Jia J."/>
        </authorList>
    </citation>
    <scope>NUCLEOTIDE SEQUENCE</scope>
    <source>
        <strain evidence="2">WSL</strain>
    </source>
</reference>
<dbReference type="Proteomes" id="UP000820818">
    <property type="component" value="Unassembled WGS sequence"/>
</dbReference>
<gene>
    <name evidence="2" type="ORF">GHT06_006612</name>
    <name evidence="1" type="ORF">GHT06_006642</name>
</gene>
<organism evidence="2 3">
    <name type="scientific">Daphnia sinensis</name>
    <dbReference type="NCBI Taxonomy" id="1820382"/>
    <lineage>
        <taxon>Eukaryota</taxon>
        <taxon>Metazoa</taxon>
        <taxon>Ecdysozoa</taxon>
        <taxon>Arthropoda</taxon>
        <taxon>Crustacea</taxon>
        <taxon>Branchiopoda</taxon>
        <taxon>Diplostraca</taxon>
        <taxon>Cladocera</taxon>
        <taxon>Anomopoda</taxon>
        <taxon>Daphniidae</taxon>
        <taxon>Daphnia</taxon>
        <taxon>Daphnia similis group</taxon>
    </lineage>
</organism>
<comment type="caution">
    <text evidence="2">The sequence shown here is derived from an EMBL/GenBank/DDBJ whole genome shotgun (WGS) entry which is preliminary data.</text>
</comment>
<proteinExistence type="predicted"/>
<keyword evidence="3" id="KW-1185">Reference proteome</keyword>
<evidence type="ECO:0000313" key="2">
    <source>
        <dbReference type="EMBL" id="KAI9549313.1"/>
    </source>
</evidence>
<evidence type="ECO:0000313" key="3">
    <source>
        <dbReference type="Proteomes" id="UP000820818"/>
    </source>
</evidence>